<dbReference type="GO" id="GO:0000978">
    <property type="term" value="F:RNA polymerase II cis-regulatory region sequence-specific DNA binding"/>
    <property type="evidence" value="ECO:0007669"/>
    <property type="project" value="TreeGrafter"/>
</dbReference>
<dbReference type="FunFam" id="3.30.160.60:FF:001967">
    <property type="entry name" value="Ras-responsive element-binding protein"/>
    <property type="match status" value="1"/>
</dbReference>
<dbReference type="OMA" id="SLVFKCH"/>
<dbReference type="KEGG" id="vde:111253176"/>
<dbReference type="FunFam" id="3.30.160.60:FF:000682">
    <property type="entry name" value="ras-responsive element-binding protein 1 isoform X1"/>
    <property type="match status" value="1"/>
</dbReference>
<sequence length="1171" mass="129251">MAATTERAQATRTGPGSPFEGHESDDDDMRLTITDTDYGTVSNEEPERSPAGCSSGPSTRAASAAPALSINRCHLCGEAAASAHGLSLHLRRVHDVISCTSSQLNPTQHTCKQCGKSLSSASSLDRHMLVHSGERPFKCKICGMAFTTNGNMHRHMRTHSGAPLIGPLISQLHVHGQLLQVHPSVHGSPTSTTQPSHGQLAPQDFRCLICGRLFLSKTALEKHAHTAHDDAPVSCPKCFARCVSYSGLINGLHTCIEQTEGSENLSFEDLTHVDFSCSKFSLICAVECDSRPRRCPSIAGKHDCERCARSFPSKDALDIHKQRHDERQTFCVACRTSYVSSVDLQNHQAELHRELVDDKARLMAALHLHATNTTPRHDLSDVQTLLSLANTIPAVKSTSSVGEPTSENSCDSFTDSTVLGFGAGDTDDSTCTMCGTVFKNVQLLKRHLQIHVNAPFACTLCPYVSTDKSTLVRHLRTHNGERPFQCAICKYAFTTKANCERHVRKRHNKQTKAEIRSAMQYNPHMQSQRLSPTFSAHSDSGSTVCKYCNKDFKFNRVLRHHLRSLNNSCSRKPFCCIVCKLGFSTKNNCIRHVLKQHPEFQHKLSEAVSSKPLPMDEASGQDPPVPLTFDNDSDLVNEQNDIEVDDLDDDHNSDHIVPRIEQHKGQAKTIPKPEVLKPTAVILGPVNQVIGTLHKVTMSPAAIDVVKSVTPVVLTTVKTAEVEVKKTFATPEAKVTVIPAAHQKVKEQHPGKIELPPPPQDEPLDLAVHALDLSRKDDAQRPKPVPCTPKNNFIDAILTAAKYVPETPTTSPVNEVVFPKVTNEPVRKKIGVPFTKTFILSEKTRTALKILVNAKKSDERFDEQEQQDLASVSALLNAANSHLMLQHMIGENEKEMTAVKVSRTDPEITPKKGTTEMAEHNNGIMFPVSIFQSRKDSPNSVSCKYCRRKFPWTSSLRRHLLTHTGQKPFKCPHCPIYFTTKSNCERHLLRKHDKLGKATRARGSVLMATRASTSNGNKVVNVPSHRLRVPCPCCSRSFRSEDSLTEHLRQRGKPFRCVICCKLFKEAQECVQHVRRVHDLHVLHTVSTSAEVTEGDGGPRCFVCLQPVESAVLQSHFRSEHTLDSDDNNNNNNNSNNSSNNGSNGGRVYEHDVIEMGPGGAAEQEAVKAST</sequence>
<dbReference type="OrthoDB" id="6077919at2759"/>
<dbReference type="InterPro" id="IPR013087">
    <property type="entry name" value="Znf_C2H2_type"/>
</dbReference>
<keyword evidence="1" id="KW-0862">Zinc</keyword>
<dbReference type="FunFam" id="3.30.160.60:FF:001788">
    <property type="entry name" value="ras-responsive element-binding protein 1"/>
    <property type="match status" value="1"/>
</dbReference>
<dbReference type="SUPFAM" id="SSF57667">
    <property type="entry name" value="beta-beta-alpha zinc fingers"/>
    <property type="match status" value="7"/>
</dbReference>
<dbReference type="RefSeq" id="XP_022667964.1">
    <property type="nucleotide sequence ID" value="XM_022812229.1"/>
</dbReference>
<name>A0A7M7KS02_VARDE</name>
<dbReference type="CTD" id="31391"/>
<evidence type="ECO:0000259" key="3">
    <source>
        <dbReference type="PROSITE" id="PS50157"/>
    </source>
</evidence>
<feature type="domain" description="C2H2-type" evidence="3">
    <location>
        <begin position="429"/>
        <end position="456"/>
    </location>
</feature>
<feature type="domain" description="C2H2-type" evidence="3">
    <location>
        <begin position="205"/>
        <end position="228"/>
    </location>
</feature>
<dbReference type="InterPro" id="IPR052795">
    <property type="entry name" value="RREB1"/>
</dbReference>
<evidence type="ECO:0000256" key="2">
    <source>
        <dbReference type="SAM" id="MobiDB-lite"/>
    </source>
</evidence>
<evidence type="ECO:0000313" key="4">
    <source>
        <dbReference type="EnsemblMetazoa" id="XP_022667964"/>
    </source>
</evidence>
<dbReference type="GO" id="GO:0005634">
    <property type="term" value="C:nucleus"/>
    <property type="evidence" value="ECO:0007669"/>
    <property type="project" value="TreeGrafter"/>
</dbReference>
<dbReference type="EnsemblMetazoa" id="XM_022812228">
    <property type="protein sequence ID" value="XP_022667963"/>
    <property type="gene ID" value="LOC111253176"/>
</dbReference>
<feature type="domain" description="C2H2-type" evidence="3">
    <location>
        <begin position="302"/>
        <end position="329"/>
    </location>
</feature>
<dbReference type="Proteomes" id="UP000594260">
    <property type="component" value="Unplaced"/>
</dbReference>
<dbReference type="SMART" id="SM00355">
    <property type="entry name" value="ZnF_C2H2"/>
    <property type="match status" value="16"/>
</dbReference>
<dbReference type="PANTHER" id="PTHR46451:SF1">
    <property type="entry name" value="RAS-RESPONSIVE ELEMENT-BINDING PROTEIN 1"/>
    <property type="match status" value="1"/>
</dbReference>
<dbReference type="GO" id="GO:0001228">
    <property type="term" value="F:DNA-binding transcription activator activity, RNA polymerase II-specific"/>
    <property type="evidence" value="ECO:0007669"/>
    <property type="project" value="TreeGrafter"/>
</dbReference>
<proteinExistence type="predicted"/>
<feature type="domain" description="C2H2-type" evidence="3">
    <location>
        <begin position="941"/>
        <end position="968"/>
    </location>
</feature>
<feature type="domain" description="C2H2-type" evidence="3">
    <location>
        <begin position="456"/>
        <end position="483"/>
    </location>
</feature>
<dbReference type="PANTHER" id="PTHR46451">
    <property type="entry name" value="RAS-RESPONSIVE ELEMENT-BINDING PROTEIN 1"/>
    <property type="match status" value="1"/>
</dbReference>
<dbReference type="Gene3D" id="3.30.160.60">
    <property type="entry name" value="Classic Zinc Finger"/>
    <property type="match status" value="10"/>
</dbReference>
<feature type="domain" description="C2H2-type" evidence="3">
    <location>
        <begin position="543"/>
        <end position="573"/>
    </location>
</feature>
<reference evidence="4" key="1">
    <citation type="submission" date="2021-01" db="UniProtKB">
        <authorList>
            <consortium name="EnsemblMetazoa"/>
        </authorList>
    </citation>
    <scope>IDENTIFICATION</scope>
</reference>
<dbReference type="RefSeq" id="XP_022667963.1">
    <property type="nucleotide sequence ID" value="XM_022812228.1"/>
</dbReference>
<feature type="domain" description="C2H2-type" evidence="3">
    <location>
        <begin position="1055"/>
        <end position="1078"/>
    </location>
</feature>
<dbReference type="GO" id="GO:0008270">
    <property type="term" value="F:zinc ion binding"/>
    <property type="evidence" value="ECO:0007669"/>
    <property type="project" value="UniProtKB-KW"/>
</dbReference>
<feature type="domain" description="C2H2-type" evidence="3">
    <location>
        <begin position="137"/>
        <end position="164"/>
    </location>
</feature>
<evidence type="ECO:0000256" key="1">
    <source>
        <dbReference type="PROSITE-ProRule" id="PRU00042"/>
    </source>
</evidence>
<keyword evidence="1" id="KW-0479">Metal-binding</keyword>
<organism evidence="4 5">
    <name type="scientific">Varroa destructor</name>
    <name type="common">Honeybee mite</name>
    <dbReference type="NCBI Taxonomy" id="109461"/>
    <lineage>
        <taxon>Eukaryota</taxon>
        <taxon>Metazoa</taxon>
        <taxon>Ecdysozoa</taxon>
        <taxon>Arthropoda</taxon>
        <taxon>Chelicerata</taxon>
        <taxon>Arachnida</taxon>
        <taxon>Acari</taxon>
        <taxon>Parasitiformes</taxon>
        <taxon>Mesostigmata</taxon>
        <taxon>Gamasina</taxon>
        <taxon>Dermanyssoidea</taxon>
        <taxon>Varroidae</taxon>
        <taxon>Varroa</taxon>
    </lineage>
</organism>
<dbReference type="Pfam" id="PF00096">
    <property type="entry name" value="zf-C2H2"/>
    <property type="match status" value="4"/>
</dbReference>
<dbReference type="InParanoid" id="A0A7M7KS02"/>
<feature type="compositionally biased region" description="Low complexity" evidence="2">
    <location>
        <begin position="1128"/>
        <end position="1142"/>
    </location>
</feature>
<dbReference type="PROSITE" id="PS50157">
    <property type="entry name" value="ZINC_FINGER_C2H2_2"/>
    <property type="match status" value="10"/>
</dbReference>
<feature type="region of interest" description="Disordered" evidence="2">
    <location>
        <begin position="1121"/>
        <end position="1150"/>
    </location>
</feature>
<feature type="region of interest" description="Disordered" evidence="2">
    <location>
        <begin position="1"/>
        <end position="61"/>
    </location>
</feature>
<keyword evidence="1" id="KW-0863">Zinc-finger</keyword>
<evidence type="ECO:0000313" key="5">
    <source>
        <dbReference type="Proteomes" id="UP000594260"/>
    </source>
</evidence>
<feature type="domain" description="C2H2-type" evidence="3">
    <location>
        <begin position="484"/>
        <end position="512"/>
    </location>
</feature>
<accession>A0A7M7KS02</accession>
<dbReference type="AlphaFoldDB" id="A0A7M7KS02"/>
<protein>
    <recommendedName>
        <fullName evidence="3">C2H2-type domain-containing protein</fullName>
    </recommendedName>
</protein>
<feature type="compositionally biased region" description="Polar residues" evidence="2">
    <location>
        <begin position="33"/>
        <end position="43"/>
    </location>
</feature>
<feature type="domain" description="C2H2-type" evidence="3">
    <location>
        <begin position="109"/>
        <end position="136"/>
    </location>
</feature>
<dbReference type="EnsemblMetazoa" id="XM_022812229">
    <property type="protein sequence ID" value="XP_022667964"/>
    <property type="gene ID" value="LOC111253176"/>
</dbReference>
<dbReference type="GeneID" id="111253176"/>
<keyword evidence="5" id="KW-1185">Reference proteome</keyword>
<feature type="compositionally biased region" description="Low complexity" evidence="2">
    <location>
        <begin position="1"/>
        <end position="13"/>
    </location>
</feature>
<dbReference type="InterPro" id="IPR036236">
    <property type="entry name" value="Znf_C2H2_sf"/>
</dbReference>
<dbReference type="PROSITE" id="PS00028">
    <property type="entry name" value="ZINC_FINGER_C2H2_1"/>
    <property type="match status" value="11"/>
</dbReference>